<feature type="transmembrane region" description="Helical" evidence="6">
    <location>
        <begin position="141"/>
        <end position="164"/>
    </location>
</feature>
<feature type="transmembrane region" description="Helical" evidence="6">
    <location>
        <begin position="230"/>
        <end position="249"/>
    </location>
</feature>
<evidence type="ECO:0000256" key="6">
    <source>
        <dbReference type="SAM" id="Phobius"/>
    </source>
</evidence>
<evidence type="ECO:0000256" key="3">
    <source>
        <dbReference type="ARBA" id="ARBA00022692"/>
    </source>
</evidence>
<keyword evidence="2" id="KW-0813">Transport</keyword>
<keyword evidence="3 6" id="KW-0812">Transmembrane</keyword>
<accession>A0ABS0ZEB9</accession>
<dbReference type="Proteomes" id="UP000598488">
    <property type="component" value="Unassembled WGS sequence"/>
</dbReference>
<protein>
    <submittedName>
        <fullName evidence="7">MFS transporter</fullName>
    </submittedName>
</protein>
<feature type="transmembrane region" description="Helical" evidence="6">
    <location>
        <begin position="384"/>
        <end position="406"/>
    </location>
</feature>
<evidence type="ECO:0000256" key="4">
    <source>
        <dbReference type="ARBA" id="ARBA00022989"/>
    </source>
</evidence>
<dbReference type="EMBL" id="JAEMUH010000015">
    <property type="protein sequence ID" value="MBJ7552017.1"/>
    <property type="molecule type" value="Genomic_DNA"/>
</dbReference>
<dbReference type="Pfam" id="PF07690">
    <property type="entry name" value="MFS_1"/>
    <property type="match status" value="1"/>
</dbReference>
<feature type="transmembrane region" description="Helical" evidence="6">
    <location>
        <begin position="102"/>
        <end position="120"/>
    </location>
</feature>
<feature type="transmembrane region" description="Helical" evidence="6">
    <location>
        <begin position="170"/>
        <end position="189"/>
    </location>
</feature>
<evidence type="ECO:0000313" key="8">
    <source>
        <dbReference type="Proteomes" id="UP000598488"/>
    </source>
</evidence>
<keyword evidence="4 6" id="KW-1133">Transmembrane helix</keyword>
<gene>
    <name evidence="7" type="ORF">JHD44_15110</name>
</gene>
<dbReference type="InterPro" id="IPR036259">
    <property type="entry name" value="MFS_trans_sf"/>
</dbReference>
<feature type="transmembrane region" description="Helical" evidence="6">
    <location>
        <begin position="75"/>
        <end position="96"/>
    </location>
</feature>
<comment type="subcellular location">
    <subcellularLocation>
        <location evidence="1">Membrane</location>
        <topology evidence="1">Multi-pass membrane protein</topology>
    </subcellularLocation>
</comment>
<dbReference type="PANTHER" id="PTHR12778:SF10">
    <property type="entry name" value="MAJOR FACILITATOR SUPERFAMILY DOMAIN-CONTAINING PROTEIN 3"/>
    <property type="match status" value="1"/>
</dbReference>
<feature type="transmembrane region" description="Helical" evidence="6">
    <location>
        <begin position="322"/>
        <end position="345"/>
    </location>
</feature>
<dbReference type="PANTHER" id="PTHR12778">
    <property type="entry name" value="SOLUTE CARRIER FAMILY 33 ACETYL-COA TRANSPORTER -RELATED"/>
    <property type="match status" value="1"/>
</dbReference>
<dbReference type="RefSeq" id="WP_199463603.1">
    <property type="nucleotide sequence ID" value="NZ_JAEMUH010000015.1"/>
</dbReference>
<dbReference type="SUPFAM" id="SSF103473">
    <property type="entry name" value="MFS general substrate transporter"/>
    <property type="match status" value="1"/>
</dbReference>
<evidence type="ECO:0000256" key="5">
    <source>
        <dbReference type="ARBA" id="ARBA00023136"/>
    </source>
</evidence>
<feature type="transmembrane region" description="Helical" evidence="6">
    <location>
        <begin position="7"/>
        <end position="29"/>
    </location>
</feature>
<dbReference type="InterPro" id="IPR011701">
    <property type="entry name" value="MFS"/>
</dbReference>
<feature type="transmembrane region" description="Helical" evidence="6">
    <location>
        <begin position="41"/>
        <end position="63"/>
    </location>
</feature>
<dbReference type="InterPro" id="IPR004752">
    <property type="entry name" value="AmpG_permease/AT-1"/>
</dbReference>
<proteinExistence type="predicted"/>
<keyword evidence="8" id="KW-1185">Reference proteome</keyword>
<name>A0ABS0ZEB9_9GAMM</name>
<evidence type="ECO:0000256" key="2">
    <source>
        <dbReference type="ARBA" id="ARBA00022448"/>
    </source>
</evidence>
<feature type="transmembrane region" description="Helical" evidence="6">
    <location>
        <begin position="264"/>
        <end position="285"/>
    </location>
</feature>
<comment type="caution">
    <text evidence="7">The sequence shown here is derived from an EMBL/GenBank/DDBJ whole genome shotgun (WGS) entry which is preliminary data.</text>
</comment>
<sequence>MKIKALLYTHFSVSLCNFMLTAMTIYLYLGMPLAMRQNGWSGAEIGAFQLAGIPVLLKFLMAAPIERFVFKKSNYFKWACFLGAGTIVGLVCLSQSNIEEVPFIQVFLCTLVTSIFATWVDIPVNAIAIRTLPQKEQVRSGAFRSSVSALASIIGGGIMIFVYGRFGWEAPIYLFMIGIALSLLMLFPVEKETAETATASSQENTASYLSNRVETSISTWKGYFLQPDKVWWNIILVSYFPFVGCAWLFLKPTLLDHGLKVDEIAWLATIGGIVAALAGFLYALLLKKVPGFRALFWVSGLNLIALYLMLHLSHSFPHGWQLVATVSVLALSLGLSSGLVLGLIMAQSRKHHEAIDYGIQSSLFSLSRMLVPAVAGVLLDYIGYQGMFTALLLGALSVTLVTYIAMRSYTEAVIA</sequence>
<dbReference type="Gene3D" id="1.20.1250.20">
    <property type="entry name" value="MFS general substrate transporter like domains"/>
    <property type="match status" value="1"/>
</dbReference>
<feature type="transmembrane region" description="Helical" evidence="6">
    <location>
        <begin position="292"/>
        <end position="310"/>
    </location>
</feature>
<organism evidence="7 8">
    <name type="scientific">Marinomonas ostreistagni</name>
    <dbReference type="NCBI Taxonomy" id="359209"/>
    <lineage>
        <taxon>Bacteria</taxon>
        <taxon>Pseudomonadati</taxon>
        <taxon>Pseudomonadota</taxon>
        <taxon>Gammaproteobacteria</taxon>
        <taxon>Oceanospirillales</taxon>
        <taxon>Oceanospirillaceae</taxon>
        <taxon>Marinomonas</taxon>
    </lineage>
</organism>
<keyword evidence="5 6" id="KW-0472">Membrane</keyword>
<evidence type="ECO:0000313" key="7">
    <source>
        <dbReference type="EMBL" id="MBJ7552017.1"/>
    </source>
</evidence>
<reference evidence="7 8" key="1">
    <citation type="submission" date="2020-12" db="EMBL/GenBank/DDBJ databases">
        <title>Comparative genome analysis of fungal antagonists Marinomonas ostreistagni 398 and M. spartinae 468.</title>
        <authorList>
            <person name="Fields J.L."/>
            <person name="Mavrodi O.V."/>
            <person name="Biber P.D."/>
            <person name="Indest K.J."/>
            <person name="Mavrodi D.V."/>
        </authorList>
    </citation>
    <scope>NUCLEOTIDE SEQUENCE [LARGE SCALE GENOMIC DNA]</scope>
    <source>
        <strain evidence="7 8">USM7</strain>
    </source>
</reference>
<feature type="transmembrane region" description="Helical" evidence="6">
    <location>
        <begin position="357"/>
        <end position="378"/>
    </location>
</feature>
<evidence type="ECO:0000256" key="1">
    <source>
        <dbReference type="ARBA" id="ARBA00004141"/>
    </source>
</evidence>